<dbReference type="Proteomes" id="UP000267027">
    <property type="component" value="Unassembled WGS sequence"/>
</dbReference>
<keyword evidence="8" id="KW-1185">Reference proteome</keyword>
<dbReference type="GO" id="GO:0005765">
    <property type="term" value="C:lysosomal membrane"/>
    <property type="evidence" value="ECO:0007669"/>
    <property type="project" value="TreeGrafter"/>
</dbReference>
<evidence type="ECO:0000313" key="9">
    <source>
        <dbReference type="WBParaSite" id="ACOC_0000331501-mRNA-1"/>
    </source>
</evidence>
<comment type="subcellular location">
    <subcellularLocation>
        <location evidence="1">Endomembrane system</location>
        <topology evidence="1">Multi-pass membrane protein</topology>
    </subcellularLocation>
</comment>
<gene>
    <name evidence="7" type="ORF">ACOC_LOCUS3316</name>
</gene>
<dbReference type="WBParaSite" id="ACOC_0000331501-mRNA-1">
    <property type="protein sequence ID" value="ACOC_0000331501-mRNA-1"/>
    <property type="gene ID" value="ACOC_0000331501"/>
</dbReference>
<evidence type="ECO:0000256" key="1">
    <source>
        <dbReference type="ARBA" id="ARBA00004127"/>
    </source>
</evidence>
<evidence type="ECO:0000313" key="8">
    <source>
        <dbReference type="Proteomes" id="UP000267027"/>
    </source>
</evidence>
<feature type="transmembrane region" description="Helical" evidence="6">
    <location>
        <begin position="96"/>
        <end position="115"/>
    </location>
</feature>
<evidence type="ECO:0000256" key="2">
    <source>
        <dbReference type="ARBA" id="ARBA00022448"/>
    </source>
</evidence>
<proteinExistence type="predicted"/>
<sequence length="214" mass="24179">MWVVPDDFSYFRLGSAYSMLMFDFSTPSAVKVNSISQAVQGTAAAFILLPFIFLGRLQNSMIFSVLITTKSSNASESSSGGCDANRFSWCSAMPRVNMWLYYVALCLLFEITFAVDNVVLPTLFSKVIGPRRQVTFAPWNEVRNFGSFVEMSPCLNSSALYDYWGPRVIWQLQIAQLGFTLVLWLIFLRRLVPLEKFSRSAAVKRDNESANLKL</sequence>
<name>A0A0R3PGC6_ANGCS</name>
<dbReference type="EMBL" id="UYYA01000953">
    <property type="protein sequence ID" value="VDM54901.1"/>
    <property type="molecule type" value="Genomic_DNA"/>
</dbReference>
<evidence type="ECO:0000313" key="7">
    <source>
        <dbReference type="EMBL" id="VDM54901.1"/>
    </source>
</evidence>
<accession>A0A0R3PGC6</accession>
<evidence type="ECO:0000256" key="4">
    <source>
        <dbReference type="ARBA" id="ARBA00022989"/>
    </source>
</evidence>
<keyword evidence="3 6" id="KW-0812">Transmembrane</keyword>
<dbReference type="OrthoDB" id="370281at2759"/>
<feature type="transmembrane region" description="Helical" evidence="6">
    <location>
        <begin position="35"/>
        <end position="54"/>
    </location>
</feature>
<reference evidence="9" key="1">
    <citation type="submission" date="2017-02" db="UniProtKB">
        <authorList>
            <consortium name="WormBaseParasite"/>
        </authorList>
    </citation>
    <scope>IDENTIFICATION</scope>
</reference>
<dbReference type="InterPro" id="IPR051068">
    <property type="entry name" value="MFS_Domain-Containing_Protein"/>
</dbReference>
<dbReference type="AlphaFoldDB" id="A0A0R3PGC6"/>
<dbReference type="PANTHER" id="PTHR23510:SF3">
    <property type="entry name" value="MAJOR FACILITATOR SUPERFAMILY DOMAIN-CONTAINING PROTEIN 8"/>
    <property type="match status" value="1"/>
</dbReference>
<keyword evidence="2" id="KW-0813">Transport</keyword>
<feature type="transmembrane region" description="Helical" evidence="6">
    <location>
        <begin position="168"/>
        <end position="188"/>
    </location>
</feature>
<dbReference type="GO" id="GO:0012505">
    <property type="term" value="C:endomembrane system"/>
    <property type="evidence" value="ECO:0007669"/>
    <property type="project" value="UniProtKB-SubCell"/>
</dbReference>
<evidence type="ECO:0000256" key="3">
    <source>
        <dbReference type="ARBA" id="ARBA00022692"/>
    </source>
</evidence>
<protein>
    <submittedName>
        <fullName evidence="9">Autophagy-related protein</fullName>
    </submittedName>
</protein>
<organism evidence="9">
    <name type="scientific">Angiostrongylus costaricensis</name>
    <name type="common">Nematode worm</name>
    <dbReference type="NCBI Taxonomy" id="334426"/>
    <lineage>
        <taxon>Eukaryota</taxon>
        <taxon>Metazoa</taxon>
        <taxon>Ecdysozoa</taxon>
        <taxon>Nematoda</taxon>
        <taxon>Chromadorea</taxon>
        <taxon>Rhabditida</taxon>
        <taxon>Rhabditina</taxon>
        <taxon>Rhabditomorpha</taxon>
        <taxon>Strongyloidea</taxon>
        <taxon>Metastrongylidae</taxon>
        <taxon>Angiostrongylus</taxon>
    </lineage>
</organism>
<evidence type="ECO:0000256" key="6">
    <source>
        <dbReference type="SAM" id="Phobius"/>
    </source>
</evidence>
<evidence type="ECO:0000256" key="5">
    <source>
        <dbReference type="ARBA" id="ARBA00023136"/>
    </source>
</evidence>
<dbReference type="PANTHER" id="PTHR23510">
    <property type="entry name" value="INNER MEMBRANE TRANSPORT PROTEIN YAJR"/>
    <property type="match status" value="1"/>
</dbReference>
<keyword evidence="5 6" id="KW-0472">Membrane</keyword>
<keyword evidence="4 6" id="KW-1133">Transmembrane helix</keyword>
<reference evidence="7 8" key="2">
    <citation type="submission" date="2018-11" db="EMBL/GenBank/DDBJ databases">
        <authorList>
            <consortium name="Pathogen Informatics"/>
        </authorList>
    </citation>
    <scope>NUCLEOTIDE SEQUENCE [LARGE SCALE GENOMIC DNA]</scope>
    <source>
        <strain evidence="7 8">Costa Rica</strain>
    </source>
</reference>